<comment type="function">
    <text evidence="10">Pyrophosphatase that catalyzes the hydrolysis of nucleoside triphosphates to their monophosphate derivatives, with a high preference for the non-canonical purine nucleotides XTP (xanthosine triphosphate), dITP (deoxyinosine triphosphate) and ITP. Seems to function as a house-cleaning enzyme that removes non-canonical purine nucleotides from the nucleotide pool, thus preventing their incorporation into DNA/RNA and avoiding chromosomal lesions.</text>
</comment>
<dbReference type="NCBIfam" id="TIGR00042">
    <property type="entry name" value="RdgB/HAM1 family non-canonical purine NTP pyrophosphatase"/>
    <property type="match status" value="1"/>
</dbReference>
<dbReference type="GO" id="GO:0046872">
    <property type="term" value="F:metal ion binding"/>
    <property type="evidence" value="ECO:0007669"/>
    <property type="project" value="UniProtKB-KW"/>
</dbReference>
<keyword evidence="3 10" id="KW-0479">Metal-binding</keyword>
<dbReference type="PANTHER" id="PTHR11067">
    <property type="entry name" value="INOSINE TRIPHOSPHATE PYROPHOSPHATASE/HAM1 PROTEIN"/>
    <property type="match status" value="1"/>
</dbReference>
<dbReference type="GO" id="GO:0017111">
    <property type="term" value="F:ribonucleoside triphosphate phosphatase activity"/>
    <property type="evidence" value="ECO:0007669"/>
    <property type="project" value="InterPro"/>
</dbReference>
<organism evidence="12 13">
    <name type="scientific">Philodulcilactobacillus myokoensis</name>
    <dbReference type="NCBI Taxonomy" id="2929573"/>
    <lineage>
        <taxon>Bacteria</taxon>
        <taxon>Bacillati</taxon>
        <taxon>Bacillota</taxon>
        <taxon>Bacilli</taxon>
        <taxon>Lactobacillales</taxon>
        <taxon>Lactobacillaceae</taxon>
        <taxon>Philodulcilactobacillus</taxon>
    </lineage>
</organism>
<dbReference type="PANTHER" id="PTHR11067:SF9">
    <property type="entry name" value="INOSINE TRIPHOSPHATE PYROPHOSPHATASE"/>
    <property type="match status" value="1"/>
</dbReference>
<dbReference type="GO" id="GO:0036220">
    <property type="term" value="F:ITP diphosphatase activity"/>
    <property type="evidence" value="ECO:0007669"/>
    <property type="project" value="UniProtKB-UniRule"/>
</dbReference>
<dbReference type="EC" id="3.6.1.66" evidence="10"/>
<dbReference type="InterPro" id="IPR020922">
    <property type="entry name" value="dITP/XTP_pyrophosphatase"/>
</dbReference>
<dbReference type="GO" id="GO:0035870">
    <property type="term" value="F:dITP diphosphatase activity"/>
    <property type="evidence" value="ECO:0007669"/>
    <property type="project" value="UniProtKB-UniRule"/>
</dbReference>
<reference evidence="12" key="1">
    <citation type="submission" date="2022-07" db="EMBL/GenBank/DDBJ databases">
        <authorList>
            <person name="Kouya T."/>
            <person name="Ishiyama Y."/>
        </authorList>
    </citation>
    <scope>NUCLEOTIDE SEQUENCE</scope>
    <source>
        <strain evidence="12">WR16-4</strain>
    </source>
</reference>
<feature type="binding site" evidence="10">
    <location>
        <begin position="8"/>
        <end position="13"/>
    </location>
    <ligand>
        <name>substrate</name>
    </ligand>
</feature>
<feature type="binding site" evidence="10">
    <location>
        <begin position="150"/>
        <end position="153"/>
    </location>
    <ligand>
        <name>substrate</name>
    </ligand>
</feature>
<name>A0A9W6B1J2_9LACO</name>
<accession>A0A9W6B1J2</accession>
<dbReference type="GO" id="GO:0009117">
    <property type="term" value="P:nucleotide metabolic process"/>
    <property type="evidence" value="ECO:0007669"/>
    <property type="project" value="UniProtKB-KW"/>
</dbReference>
<evidence type="ECO:0000256" key="9">
    <source>
        <dbReference type="ARBA" id="ARBA00052017"/>
    </source>
</evidence>
<comment type="subunit">
    <text evidence="2 10">Homodimer.</text>
</comment>
<keyword evidence="13" id="KW-1185">Reference proteome</keyword>
<evidence type="ECO:0000256" key="8">
    <source>
        <dbReference type="ARBA" id="ARBA00051875"/>
    </source>
</evidence>
<dbReference type="InterPro" id="IPR029001">
    <property type="entry name" value="ITPase-like_fam"/>
</dbReference>
<keyword evidence="4 10" id="KW-0547">Nucleotide-binding</keyword>
<keyword evidence="6 10" id="KW-0460">Magnesium</keyword>
<proteinExistence type="inferred from homology"/>
<dbReference type="SUPFAM" id="SSF52972">
    <property type="entry name" value="ITPase-like"/>
    <property type="match status" value="1"/>
</dbReference>
<evidence type="ECO:0000313" key="13">
    <source>
        <dbReference type="Proteomes" id="UP001144204"/>
    </source>
</evidence>
<dbReference type="CDD" id="cd00515">
    <property type="entry name" value="HAM1"/>
    <property type="match status" value="1"/>
</dbReference>
<protein>
    <recommendedName>
        <fullName evidence="10">dITP/XTP pyrophosphatase</fullName>
        <ecNumber evidence="10">3.6.1.66</ecNumber>
    </recommendedName>
    <alternativeName>
        <fullName evidence="10">Non-canonical purine NTP pyrophosphatase</fullName>
    </alternativeName>
    <alternativeName>
        <fullName evidence="10">Non-standard purine NTP pyrophosphatase</fullName>
    </alternativeName>
    <alternativeName>
        <fullName evidence="10">Nucleoside-triphosphate diphosphatase</fullName>
    </alternativeName>
    <alternativeName>
        <fullName evidence="10">Nucleoside-triphosphate pyrophosphatase</fullName>
        <shortName evidence="10">NTPase</shortName>
    </alternativeName>
</protein>
<comment type="caution">
    <text evidence="10">Lacks conserved residue(s) required for the propagation of feature annotation.</text>
</comment>
<reference evidence="12" key="2">
    <citation type="journal article" date="2023" name="PLoS ONE">
        <title>Philodulcilactobacillus myokoensis gen. nov., sp. nov., a fructophilic, acidophilic, and agar-phobic lactic acid bacterium isolated from fermented vegetable extracts.</title>
        <authorList>
            <person name="Kouya T."/>
            <person name="Ishiyama Y."/>
            <person name="Ohashi S."/>
            <person name="Kumakubo R."/>
            <person name="Yamazaki T."/>
            <person name="Otaki T."/>
        </authorList>
    </citation>
    <scope>NUCLEOTIDE SEQUENCE</scope>
    <source>
        <strain evidence="12">WR16-4</strain>
    </source>
</reference>
<evidence type="ECO:0000256" key="4">
    <source>
        <dbReference type="ARBA" id="ARBA00022741"/>
    </source>
</evidence>
<evidence type="ECO:0000256" key="5">
    <source>
        <dbReference type="ARBA" id="ARBA00022801"/>
    </source>
</evidence>
<dbReference type="EMBL" id="BRPL01000002">
    <property type="protein sequence ID" value="GLB46693.1"/>
    <property type="molecule type" value="Genomic_DNA"/>
</dbReference>
<evidence type="ECO:0000256" key="3">
    <source>
        <dbReference type="ARBA" id="ARBA00022723"/>
    </source>
</evidence>
<feature type="binding site" evidence="10">
    <location>
        <begin position="178"/>
        <end position="179"/>
    </location>
    <ligand>
        <name>substrate</name>
    </ligand>
</feature>
<dbReference type="FunFam" id="3.90.950.10:FF:000001">
    <property type="entry name" value="dITP/XTP pyrophosphatase"/>
    <property type="match status" value="1"/>
</dbReference>
<dbReference type="HAMAP" id="MF_01405">
    <property type="entry name" value="Non_canon_purine_NTPase"/>
    <property type="match status" value="1"/>
</dbReference>
<dbReference type="Gene3D" id="3.90.950.10">
    <property type="match status" value="1"/>
</dbReference>
<feature type="binding site" evidence="10">
    <location>
        <position position="70"/>
    </location>
    <ligand>
        <name>Mg(2+)</name>
        <dbReference type="ChEBI" id="CHEBI:18420"/>
    </ligand>
</feature>
<dbReference type="GO" id="GO:0036222">
    <property type="term" value="F:XTP diphosphatase activity"/>
    <property type="evidence" value="ECO:0007669"/>
    <property type="project" value="UniProtKB-UniRule"/>
</dbReference>
<dbReference type="NCBIfam" id="NF011397">
    <property type="entry name" value="PRK14822.1"/>
    <property type="match status" value="1"/>
</dbReference>
<keyword evidence="5 10" id="KW-0378">Hydrolase</keyword>
<feature type="binding site" evidence="10">
    <location>
        <position position="71"/>
    </location>
    <ligand>
        <name>substrate</name>
    </ligand>
</feature>
<dbReference type="GO" id="GO:0009146">
    <property type="term" value="P:purine nucleoside triphosphate catabolic process"/>
    <property type="evidence" value="ECO:0007669"/>
    <property type="project" value="UniProtKB-UniRule"/>
</dbReference>
<gene>
    <name evidence="12" type="ORF">WR164_06720</name>
</gene>
<comment type="catalytic activity">
    <reaction evidence="8 10">
        <text>dITP + H2O = dIMP + diphosphate + H(+)</text>
        <dbReference type="Rhea" id="RHEA:28342"/>
        <dbReference type="ChEBI" id="CHEBI:15377"/>
        <dbReference type="ChEBI" id="CHEBI:15378"/>
        <dbReference type="ChEBI" id="CHEBI:33019"/>
        <dbReference type="ChEBI" id="CHEBI:61194"/>
        <dbReference type="ChEBI" id="CHEBI:61382"/>
        <dbReference type="EC" id="3.6.1.66"/>
    </reaction>
</comment>
<dbReference type="AlphaFoldDB" id="A0A9W6B1J2"/>
<evidence type="ECO:0000256" key="6">
    <source>
        <dbReference type="ARBA" id="ARBA00022842"/>
    </source>
</evidence>
<evidence type="ECO:0000256" key="7">
    <source>
        <dbReference type="ARBA" id="ARBA00023080"/>
    </source>
</evidence>
<dbReference type="InterPro" id="IPR002637">
    <property type="entry name" value="RdgB/HAM1"/>
</dbReference>
<evidence type="ECO:0000313" key="12">
    <source>
        <dbReference type="EMBL" id="GLB46693.1"/>
    </source>
</evidence>
<evidence type="ECO:0000256" key="11">
    <source>
        <dbReference type="RuleBase" id="RU003781"/>
    </source>
</evidence>
<comment type="catalytic activity">
    <reaction evidence="10">
        <text>ITP + H2O = IMP + diphosphate + H(+)</text>
        <dbReference type="Rhea" id="RHEA:29399"/>
        <dbReference type="ChEBI" id="CHEBI:15377"/>
        <dbReference type="ChEBI" id="CHEBI:15378"/>
        <dbReference type="ChEBI" id="CHEBI:33019"/>
        <dbReference type="ChEBI" id="CHEBI:58053"/>
        <dbReference type="ChEBI" id="CHEBI:61402"/>
        <dbReference type="EC" id="3.6.1.66"/>
    </reaction>
</comment>
<dbReference type="Pfam" id="PF01725">
    <property type="entry name" value="Ham1p_like"/>
    <property type="match status" value="1"/>
</dbReference>
<feature type="binding site" evidence="10">
    <location>
        <position position="173"/>
    </location>
    <ligand>
        <name>substrate</name>
    </ligand>
</feature>
<evidence type="ECO:0000256" key="2">
    <source>
        <dbReference type="ARBA" id="ARBA00011738"/>
    </source>
</evidence>
<comment type="caution">
    <text evidence="12">The sequence shown here is derived from an EMBL/GenBank/DDBJ whole genome shotgun (WGS) entry which is preliminary data.</text>
</comment>
<comment type="similarity">
    <text evidence="1 10 11">Belongs to the HAM1 NTPase family.</text>
</comment>
<dbReference type="GO" id="GO:0005829">
    <property type="term" value="C:cytosol"/>
    <property type="evidence" value="ECO:0007669"/>
    <property type="project" value="TreeGrafter"/>
</dbReference>
<dbReference type="Proteomes" id="UP001144204">
    <property type="component" value="Unassembled WGS sequence"/>
</dbReference>
<dbReference type="GO" id="GO:0000166">
    <property type="term" value="F:nucleotide binding"/>
    <property type="evidence" value="ECO:0007669"/>
    <property type="project" value="UniProtKB-KW"/>
</dbReference>
<keyword evidence="7 10" id="KW-0546">Nucleotide metabolism</keyword>
<evidence type="ECO:0000256" key="1">
    <source>
        <dbReference type="ARBA" id="ARBA00008023"/>
    </source>
</evidence>
<evidence type="ECO:0000256" key="10">
    <source>
        <dbReference type="HAMAP-Rule" id="MF_01405"/>
    </source>
</evidence>
<comment type="catalytic activity">
    <reaction evidence="9 10">
        <text>XTP + H2O = XMP + diphosphate + H(+)</text>
        <dbReference type="Rhea" id="RHEA:28610"/>
        <dbReference type="ChEBI" id="CHEBI:15377"/>
        <dbReference type="ChEBI" id="CHEBI:15378"/>
        <dbReference type="ChEBI" id="CHEBI:33019"/>
        <dbReference type="ChEBI" id="CHEBI:57464"/>
        <dbReference type="ChEBI" id="CHEBI:61314"/>
        <dbReference type="EC" id="3.6.1.66"/>
    </reaction>
</comment>
<feature type="active site" description="Proton acceptor" evidence="10">
    <location>
        <position position="70"/>
    </location>
</feature>
<comment type="cofactor">
    <cofactor evidence="10">
        <name>Mg(2+)</name>
        <dbReference type="ChEBI" id="CHEBI:18420"/>
    </cofactor>
    <text evidence="10">Binds 1 Mg(2+) ion per subunit.</text>
</comment>
<sequence length="196" mass="22471">MNEIVIASRNQNKIKEYRKMFAEKGFNVKSTDDFLGIPTVKETGKTFEENATLKAEAMVRHTKLPVIADDSGLEVKSLNNEPGIYSARYAGDHDDQANNRKLLSQLSNFKNRDAKFVTWIVMMKPNFDKLVVHGELNGEILKSKRGRNGFGYDPLFYVSSKKKSLAEMTMSEKNSISHRGRALRKLLEKFDEFWDK</sequence>